<dbReference type="InterPro" id="IPR050068">
    <property type="entry name" value="MurA_subfamily"/>
</dbReference>
<dbReference type="Gene3D" id="3.65.10.10">
    <property type="entry name" value="Enolpyruvate transferase domain"/>
    <property type="match status" value="2"/>
</dbReference>
<evidence type="ECO:0000313" key="15">
    <source>
        <dbReference type="Proteomes" id="UP000235731"/>
    </source>
</evidence>
<sequence length="428" mass="47056">MERKYIIRGGRPLKGEIEVKGAKNAALPALACTLLAKGNFLLKNVPKVRDVFCMLKILEHLGAKAQFEGTNLQIDTSGIKRTDIPYELASQIRASILFLGALTAAYGEAVIPRPGGCDIGKRPTDIHEKGLSLLSAELDFKHGNIITRAKRLKGAEIILDFPSVTATENLLMAASLAEGETILKNAAKEPEVVFLAEMLSEMGAEIKGAGTDTIFIKGKKRLHPLKIKIIPDRIEGGTFLILSSLFPENEVIIKNLPIDYLETPCLKLKEMGIEVKKVDRNSYTVKRSKKIWPVEIVTAPYPGFPTDLQPLYAVLLTQAEGTSIIRENLFENRFQYAFELKRLGAKINVEDRVAVITGPTPLSGSPVKATDLRAGAALLLAGLIAENTTTLYRVELIERGYENLPQRIRALGGDIEVVEEENEDSKKF</sequence>
<comment type="subcellular location">
    <subcellularLocation>
        <location evidence="1 12">Cytoplasm</location>
    </subcellularLocation>
</comment>
<evidence type="ECO:0000313" key="14">
    <source>
        <dbReference type="EMBL" id="PMP61348.1"/>
    </source>
</evidence>
<comment type="pathway">
    <text evidence="2 12">Cell wall biogenesis; peptidoglycan biosynthesis.</text>
</comment>
<protein>
    <recommendedName>
        <fullName evidence="12">UDP-N-acetylglucosamine 1-carboxyvinyltransferase</fullName>
        <ecNumber evidence="12">2.5.1.7</ecNumber>
    </recommendedName>
    <alternativeName>
        <fullName evidence="12">Enoylpyruvate transferase</fullName>
    </alternativeName>
    <alternativeName>
        <fullName evidence="12">UDP-N-acetylglucosamine enolpyruvyl transferase</fullName>
        <shortName evidence="12">EPT</shortName>
    </alternativeName>
</protein>
<dbReference type="AlphaFoldDB" id="A0A2N7PIB0"/>
<dbReference type="GO" id="GO:0071555">
    <property type="term" value="P:cell wall organization"/>
    <property type="evidence" value="ECO:0007669"/>
    <property type="project" value="UniProtKB-KW"/>
</dbReference>
<evidence type="ECO:0000256" key="5">
    <source>
        <dbReference type="ARBA" id="ARBA00022679"/>
    </source>
</evidence>
<feature type="modified residue" description="2-(S-cysteinyl)pyruvic acid O-phosphothioketal" evidence="12">
    <location>
        <position position="117"/>
    </location>
</feature>
<evidence type="ECO:0000256" key="4">
    <source>
        <dbReference type="ARBA" id="ARBA00022618"/>
    </source>
</evidence>
<evidence type="ECO:0000256" key="11">
    <source>
        <dbReference type="ARBA" id="ARBA00047527"/>
    </source>
</evidence>
<feature type="domain" description="Enolpyruvate transferase" evidence="13">
    <location>
        <begin position="8"/>
        <end position="406"/>
    </location>
</feature>
<keyword evidence="9 12" id="KW-0961">Cell wall biogenesis/degradation</keyword>
<evidence type="ECO:0000256" key="9">
    <source>
        <dbReference type="ARBA" id="ARBA00023316"/>
    </source>
</evidence>
<dbReference type="NCBIfam" id="TIGR01072">
    <property type="entry name" value="murA"/>
    <property type="match status" value="1"/>
</dbReference>
<feature type="active site" description="Proton donor" evidence="12">
    <location>
        <position position="117"/>
    </location>
</feature>
<dbReference type="InterPro" id="IPR013792">
    <property type="entry name" value="RNA3'P_cycl/enolpyr_Trfase_a/b"/>
</dbReference>
<dbReference type="GO" id="GO:0051301">
    <property type="term" value="P:cell division"/>
    <property type="evidence" value="ECO:0007669"/>
    <property type="project" value="UniProtKB-KW"/>
</dbReference>
<evidence type="ECO:0000256" key="6">
    <source>
        <dbReference type="ARBA" id="ARBA00022960"/>
    </source>
</evidence>
<feature type="binding site" evidence="12">
    <location>
        <position position="329"/>
    </location>
    <ligand>
        <name>UDP-N-acetyl-alpha-D-glucosamine</name>
        <dbReference type="ChEBI" id="CHEBI:57705"/>
    </ligand>
</feature>
<comment type="similarity">
    <text evidence="10 12">Belongs to the EPSP synthase family. MurA subfamily.</text>
</comment>
<dbReference type="Proteomes" id="UP000235731">
    <property type="component" value="Unassembled WGS sequence"/>
</dbReference>
<dbReference type="NCBIfam" id="NF006873">
    <property type="entry name" value="PRK09369.1"/>
    <property type="match status" value="1"/>
</dbReference>
<reference evidence="14 15" key="1">
    <citation type="submission" date="2018-01" db="EMBL/GenBank/DDBJ databases">
        <title>Metagenomic assembled genomes from two thermal pools in the Uzon Caldera, Kamchatka, Russia.</title>
        <authorList>
            <person name="Wilkins L."/>
            <person name="Ettinger C."/>
        </authorList>
    </citation>
    <scope>NUCLEOTIDE SEQUENCE [LARGE SCALE GENOMIC DNA]</scope>
    <source>
        <strain evidence="14">ZAV-15</strain>
    </source>
</reference>
<keyword evidence="4 12" id="KW-0132">Cell division</keyword>
<dbReference type="EMBL" id="PNIE01000088">
    <property type="protein sequence ID" value="PMP61348.1"/>
    <property type="molecule type" value="Genomic_DNA"/>
</dbReference>
<evidence type="ECO:0000256" key="2">
    <source>
        <dbReference type="ARBA" id="ARBA00004752"/>
    </source>
</evidence>
<feature type="binding site" evidence="12">
    <location>
        <position position="307"/>
    </location>
    <ligand>
        <name>UDP-N-acetyl-alpha-D-glucosamine</name>
        <dbReference type="ChEBI" id="CHEBI:57705"/>
    </ligand>
</feature>
<dbReference type="PANTHER" id="PTHR43783:SF1">
    <property type="entry name" value="UDP-N-ACETYLGLUCOSAMINE 1-CARBOXYVINYLTRANSFERASE"/>
    <property type="match status" value="1"/>
</dbReference>
<comment type="function">
    <text evidence="12">Cell wall formation. Adds enolpyruvyl to UDP-N-acetylglucosamine.</text>
</comment>
<dbReference type="InterPro" id="IPR001986">
    <property type="entry name" value="Enolpyruvate_Tfrase_dom"/>
</dbReference>
<dbReference type="CDD" id="cd01555">
    <property type="entry name" value="UdpNAET"/>
    <property type="match status" value="1"/>
</dbReference>
<dbReference type="SUPFAM" id="SSF55205">
    <property type="entry name" value="EPT/RTPC-like"/>
    <property type="match status" value="1"/>
</dbReference>
<keyword evidence="7 12" id="KW-0573">Peptidoglycan synthesis</keyword>
<dbReference type="Pfam" id="PF00275">
    <property type="entry name" value="EPSP_synthase"/>
    <property type="match status" value="1"/>
</dbReference>
<dbReference type="EC" id="2.5.1.7" evidence="12"/>
<evidence type="ECO:0000256" key="8">
    <source>
        <dbReference type="ARBA" id="ARBA00023306"/>
    </source>
</evidence>
<evidence type="ECO:0000256" key="1">
    <source>
        <dbReference type="ARBA" id="ARBA00004496"/>
    </source>
</evidence>
<dbReference type="GO" id="GO:0008360">
    <property type="term" value="P:regulation of cell shape"/>
    <property type="evidence" value="ECO:0007669"/>
    <property type="project" value="UniProtKB-KW"/>
</dbReference>
<proteinExistence type="inferred from homology"/>
<comment type="caution">
    <text evidence="12">Lacks conserved residue(s) required for the propagation of feature annotation.</text>
</comment>
<dbReference type="InterPro" id="IPR005750">
    <property type="entry name" value="UDP_GlcNAc_COvinyl_MurA"/>
</dbReference>
<comment type="catalytic activity">
    <reaction evidence="11 12">
        <text>phosphoenolpyruvate + UDP-N-acetyl-alpha-D-glucosamine = UDP-N-acetyl-3-O-(1-carboxyvinyl)-alpha-D-glucosamine + phosphate</text>
        <dbReference type="Rhea" id="RHEA:18681"/>
        <dbReference type="ChEBI" id="CHEBI:43474"/>
        <dbReference type="ChEBI" id="CHEBI:57705"/>
        <dbReference type="ChEBI" id="CHEBI:58702"/>
        <dbReference type="ChEBI" id="CHEBI:68483"/>
        <dbReference type="EC" id="2.5.1.7"/>
    </reaction>
</comment>
<evidence type="ECO:0000256" key="12">
    <source>
        <dbReference type="HAMAP-Rule" id="MF_00111"/>
    </source>
</evidence>
<gene>
    <name evidence="12 14" type="primary">murA</name>
    <name evidence="14" type="ORF">C0197_05890</name>
</gene>
<comment type="caution">
    <text evidence="14">The sequence shown here is derived from an EMBL/GenBank/DDBJ whole genome shotgun (WGS) entry which is preliminary data.</text>
</comment>
<dbReference type="UniPathway" id="UPA00219"/>
<keyword evidence="8 12" id="KW-0131">Cell cycle</keyword>
<dbReference type="PANTHER" id="PTHR43783">
    <property type="entry name" value="UDP-N-ACETYLGLUCOSAMINE 1-CARBOXYVINYLTRANSFERASE"/>
    <property type="match status" value="1"/>
</dbReference>
<evidence type="ECO:0000259" key="13">
    <source>
        <dbReference type="Pfam" id="PF00275"/>
    </source>
</evidence>
<dbReference type="HAMAP" id="MF_00111">
    <property type="entry name" value="MurA"/>
    <property type="match status" value="1"/>
</dbReference>
<keyword evidence="6 12" id="KW-0133">Cell shape</keyword>
<feature type="binding site" evidence="12">
    <location>
        <position position="93"/>
    </location>
    <ligand>
        <name>UDP-N-acetyl-alpha-D-glucosamine</name>
        <dbReference type="ChEBI" id="CHEBI:57705"/>
    </ligand>
</feature>
<dbReference type="InterPro" id="IPR036968">
    <property type="entry name" value="Enolpyruvate_Tfrase_sf"/>
</dbReference>
<evidence type="ECO:0000256" key="10">
    <source>
        <dbReference type="ARBA" id="ARBA00038367"/>
    </source>
</evidence>
<dbReference type="GO" id="GO:0009252">
    <property type="term" value="P:peptidoglycan biosynthetic process"/>
    <property type="evidence" value="ECO:0007669"/>
    <property type="project" value="UniProtKB-UniRule"/>
</dbReference>
<accession>A0A2N7PIB0</accession>
<dbReference type="GO" id="GO:0019277">
    <property type="term" value="P:UDP-N-acetylgalactosamine biosynthetic process"/>
    <property type="evidence" value="ECO:0007669"/>
    <property type="project" value="InterPro"/>
</dbReference>
<dbReference type="GO" id="GO:0005737">
    <property type="term" value="C:cytoplasm"/>
    <property type="evidence" value="ECO:0007669"/>
    <property type="project" value="UniProtKB-SubCell"/>
</dbReference>
<evidence type="ECO:0000256" key="7">
    <source>
        <dbReference type="ARBA" id="ARBA00022984"/>
    </source>
</evidence>
<keyword evidence="12" id="KW-0670">Pyruvate</keyword>
<name>A0A2N7PIB0_9BACT</name>
<organism evidence="14 15">
    <name type="scientific">Caldimicrobium thiodismutans</name>
    <dbReference type="NCBI Taxonomy" id="1653476"/>
    <lineage>
        <taxon>Bacteria</taxon>
        <taxon>Pseudomonadati</taxon>
        <taxon>Thermodesulfobacteriota</taxon>
        <taxon>Thermodesulfobacteria</taxon>
        <taxon>Thermodesulfobacteriales</taxon>
        <taxon>Thermodesulfobacteriaceae</taxon>
        <taxon>Caldimicrobium</taxon>
    </lineage>
</organism>
<keyword evidence="3 12" id="KW-0963">Cytoplasm</keyword>
<keyword evidence="5 12" id="KW-0808">Transferase</keyword>
<dbReference type="GO" id="GO:0008760">
    <property type="term" value="F:UDP-N-acetylglucosamine 1-carboxyvinyltransferase activity"/>
    <property type="evidence" value="ECO:0007669"/>
    <property type="project" value="UniProtKB-UniRule"/>
</dbReference>
<evidence type="ECO:0000256" key="3">
    <source>
        <dbReference type="ARBA" id="ARBA00022490"/>
    </source>
</evidence>
<feature type="binding site" evidence="12">
    <location>
        <begin position="23"/>
        <end position="24"/>
    </location>
    <ligand>
        <name>phosphoenolpyruvate</name>
        <dbReference type="ChEBI" id="CHEBI:58702"/>
    </ligand>
</feature>